<accession>A0ABS7G838</accession>
<sequence>MSDNRQFGSIAVDRLHLDPENPRLPERLKRASDIDVLNWMLSDATLVDLMASIAENNFFNGEPVLAVNENGKYIVVDLLSCWRSRLMKMKLLTCIRTC</sequence>
<evidence type="ECO:0000313" key="2">
    <source>
        <dbReference type="Proteomes" id="UP000812961"/>
    </source>
</evidence>
<proteinExistence type="predicted"/>
<evidence type="ECO:0000313" key="1">
    <source>
        <dbReference type="EMBL" id="MBW8683813.1"/>
    </source>
</evidence>
<reference evidence="1 2" key="1">
    <citation type="submission" date="2021-08" db="EMBL/GenBank/DDBJ databases">
        <title>The genome sequence of Chitinophaga sp. B61.</title>
        <authorList>
            <person name="Zhang X."/>
        </authorList>
    </citation>
    <scope>NUCLEOTIDE SEQUENCE [LARGE SCALE GENOMIC DNA]</scope>
    <source>
        <strain evidence="1 2">B61</strain>
    </source>
</reference>
<comment type="caution">
    <text evidence="1">The sequence shown here is derived from an EMBL/GenBank/DDBJ whole genome shotgun (WGS) entry which is preliminary data.</text>
</comment>
<gene>
    <name evidence="1" type="ORF">K1Y79_05660</name>
</gene>
<dbReference type="EMBL" id="JAICCF010000001">
    <property type="protein sequence ID" value="MBW8683813.1"/>
    <property type="molecule type" value="Genomic_DNA"/>
</dbReference>
<organism evidence="1 2">
    <name type="scientific">Chitinophaga rhizophila</name>
    <dbReference type="NCBI Taxonomy" id="2866212"/>
    <lineage>
        <taxon>Bacteria</taxon>
        <taxon>Pseudomonadati</taxon>
        <taxon>Bacteroidota</taxon>
        <taxon>Chitinophagia</taxon>
        <taxon>Chitinophagales</taxon>
        <taxon>Chitinophagaceae</taxon>
        <taxon>Chitinophaga</taxon>
    </lineage>
</organism>
<dbReference type="RefSeq" id="WP_220249022.1">
    <property type="nucleotide sequence ID" value="NZ_JAICCF010000001.1"/>
</dbReference>
<dbReference type="Proteomes" id="UP000812961">
    <property type="component" value="Unassembled WGS sequence"/>
</dbReference>
<keyword evidence="2" id="KW-1185">Reference proteome</keyword>
<protein>
    <submittedName>
        <fullName evidence="1">Uncharacterized protein</fullName>
    </submittedName>
</protein>
<name>A0ABS7G838_9BACT</name>